<dbReference type="EMBL" id="JAJEQN010000032">
    <property type="protein sequence ID" value="MCC2222349.1"/>
    <property type="molecule type" value="Genomic_DNA"/>
</dbReference>
<organism evidence="2 3">
    <name type="scientific">Anthropogastromicrobium aceti</name>
    <dbReference type="NCBI Taxonomy" id="2981768"/>
    <lineage>
        <taxon>Bacteria</taxon>
        <taxon>Bacillati</taxon>
        <taxon>Bacillota</taxon>
        <taxon>Clostridia</taxon>
        <taxon>Lachnospirales</taxon>
        <taxon>Lachnospiraceae</taxon>
        <taxon>Anthropogastromicrobium</taxon>
    </lineage>
</organism>
<keyword evidence="1 2" id="KW-0378">Hydrolase</keyword>
<evidence type="ECO:0000256" key="1">
    <source>
        <dbReference type="ARBA" id="ARBA00022801"/>
    </source>
</evidence>
<dbReference type="Proteomes" id="UP001198200">
    <property type="component" value="Unassembled WGS sequence"/>
</dbReference>
<comment type="caution">
    <text evidence="2">The sequence shown here is derived from an EMBL/GenBank/DDBJ whole genome shotgun (WGS) entry which is preliminary data.</text>
</comment>
<evidence type="ECO:0000313" key="2">
    <source>
        <dbReference type="EMBL" id="MCC2222349.1"/>
    </source>
</evidence>
<sequence length="358" mass="41067">MKISFDKDEILSAIDRVAKKTMTMDLTWDWPCGVAYYGLAEAYKATGKTEYMEFLKNWVDEYIEMGLPSWNVNTCAMGHCLITLYEYTGDKKYWDIIMSKIEYLRNDALRFGDHVLQHTVSSNNDFPEQCWADTLFMAAFLMLRVGSKLRMLNPDDPKDAALMEYQPQAMDIINDSLNQYYWHIQYLQNKETSLWYHGYNNVHKDHMSGFYWGRANAWAAYTMSQVKKNLYDWYLFPPCMDVECSLRDQLAALKLVQTENGLWRTILDDEESYEEVSASAGIAAAMVEMNNPLHAKYVQKALKGILDNVSADGRVLNVSGGTAVMKDREGYMGVPKAWIQGWGQGLALAFFTAVLKNA</sequence>
<dbReference type="PANTHER" id="PTHR33886">
    <property type="entry name" value="UNSATURATED RHAMNOGALACTURONAN HYDROLASE (EUROFUNG)"/>
    <property type="match status" value="1"/>
</dbReference>
<dbReference type="RefSeq" id="WP_308732110.1">
    <property type="nucleotide sequence ID" value="NZ_JAJEQN010000032.1"/>
</dbReference>
<reference evidence="2 3" key="1">
    <citation type="submission" date="2021-10" db="EMBL/GenBank/DDBJ databases">
        <title>Anaerobic single-cell dispensing facilitates the cultivation of human gut bacteria.</title>
        <authorList>
            <person name="Afrizal A."/>
        </authorList>
    </citation>
    <scope>NUCLEOTIDE SEQUENCE [LARGE SCALE GENOMIC DNA]</scope>
    <source>
        <strain evidence="2 3">CLA-AA-H224</strain>
    </source>
</reference>
<dbReference type="InterPro" id="IPR052043">
    <property type="entry name" value="PolySaccharide_Degr_Enz"/>
</dbReference>
<dbReference type="GO" id="GO:0016787">
    <property type="term" value="F:hydrolase activity"/>
    <property type="evidence" value="ECO:0007669"/>
    <property type="project" value="UniProtKB-KW"/>
</dbReference>
<dbReference type="InterPro" id="IPR008928">
    <property type="entry name" value="6-hairpin_glycosidase_sf"/>
</dbReference>
<evidence type="ECO:0000313" key="3">
    <source>
        <dbReference type="Proteomes" id="UP001198200"/>
    </source>
</evidence>
<name>A0AAE3E5X8_9FIRM</name>
<dbReference type="Gene3D" id="1.50.10.10">
    <property type="match status" value="1"/>
</dbReference>
<dbReference type="Pfam" id="PF07470">
    <property type="entry name" value="Glyco_hydro_88"/>
    <property type="match status" value="1"/>
</dbReference>
<keyword evidence="3" id="KW-1185">Reference proteome</keyword>
<gene>
    <name evidence="2" type="ORF">LKD48_12010</name>
</gene>
<dbReference type="AlphaFoldDB" id="A0AAE3E5X8"/>
<proteinExistence type="predicted"/>
<accession>A0AAE3E5X8</accession>
<dbReference type="PANTHER" id="PTHR33886:SF8">
    <property type="entry name" value="UNSATURATED RHAMNOGALACTURONAN HYDROLASE (EUROFUNG)"/>
    <property type="match status" value="1"/>
</dbReference>
<dbReference type="InterPro" id="IPR012341">
    <property type="entry name" value="6hp_glycosidase-like_sf"/>
</dbReference>
<dbReference type="SUPFAM" id="SSF48208">
    <property type="entry name" value="Six-hairpin glycosidases"/>
    <property type="match status" value="1"/>
</dbReference>
<dbReference type="GO" id="GO:0005975">
    <property type="term" value="P:carbohydrate metabolic process"/>
    <property type="evidence" value="ECO:0007669"/>
    <property type="project" value="InterPro"/>
</dbReference>
<dbReference type="InterPro" id="IPR010905">
    <property type="entry name" value="Glyco_hydro_88"/>
</dbReference>
<protein>
    <submittedName>
        <fullName evidence="2">Glycoside hydrolase family 88 protein</fullName>
    </submittedName>
</protein>